<feature type="region of interest" description="Disordered" evidence="1">
    <location>
        <begin position="103"/>
        <end position="130"/>
    </location>
</feature>
<accession>G0M6L0</accession>
<dbReference type="AlphaFoldDB" id="G0M6L0"/>
<proteinExistence type="predicted"/>
<dbReference type="Proteomes" id="UP000008068">
    <property type="component" value="Unassembled WGS sequence"/>
</dbReference>
<dbReference type="EMBL" id="GL379786">
    <property type="protein sequence ID" value="EGT30608.1"/>
    <property type="molecule type" value="Genomic_DNA"/>
</dbReference>
<protein>
    <submittedName>
        <fullName evidence="2">Uncharacterized protein</fullName>
    </submittedName>
</protein>
<gene>
    <name evidence="2" type="ORF">CAEBREN_19809</name>
</gene>
<organism evidence="3">
    <name type="scientific">Caenorhabditis brenneri</name>
    <name type="common">Nematode worm</name>
    <dbReference type="NCBI Taxonomy" id="135651"/>
    <lineage>
        <taxon>Eukaryota</taxon>
        <taxon>Metazoa</taxon>
        <taxon>Ecdysozoa</taxon>
        <taxon>Nematoda</taxon>
        <taxon>Chromadorea</taxon>
        <taxon>Rhabditida</taxon>
        <taxon>Rhabditina</taxon>
        <taxon>Rhabditomorpha</taxon>
        <taxon>Rhabditoidea</taxon>
        <taxon>Rhabditidae</taxon>
        <taxon>Peloderinae</taxon>
        <taxon>Caenorhabditis</taxon>
    </lineage>
</organism>
<reference evidence="3" key="1">
    <citation type="submission" date="2011-07" db="EMBL/GenBank/DDBJ databases">
        <authorList>
            <consortium name="Caenorhabditis brenneri Sequencing and Analysis Consortium"/>
            <person name="Wilson R.K."/>
        </authorList>
    </citation>
    <scope>NUCLEOTIDE SEQUENCE [LARGE SCALE GENOMIC DNA]</scope>
    <source>
        <strain evidence="3">PB2801</strain>
    </source>
</reference>
<dbReference type="InParanoid" id="G0M6L0"/>
<evidence type="ECO:0000313" key="2">
    <source>
        <dbReference type="EMBL" id="EGT30608.1"/>
    </source>
</evidence>
<evidence type="ECO:0000256" key="1">
    <source>
        <dbReference type="SAM" id="MobiDB-lite"/>
    </source>
</evidence>
<name>G0M6L0_CAEBE</name>
<keyword evidence="3" id="KW-1185">Reference proteome</keyword>
<evidence type="ECO:0000313" key="3">
    <source>
        <dbReference type="Proteomes" id="UP000008068"/>
    </source>
</evidence>
<sequence length="130" mass="14853">MNRADALLFEMNSERVPIRKVYGTVSAKISRKTYDTAFRMKAPITINLIFALTSPVIPRDEIKTFEPLECHIIKHTSFNSSLGLQPQMKNAHGANEGQIKKVNRNMTEKQKKKKNVKKKTTKFTYSHGSD</sequence>
<dbReference type="HOGENOM" id="CLU_1939945_0_0_1"/>
<feature type="compositionally biased region" description="Basic residues" evidence="1">
    <location>
        <begin position="110"/>
        <end position="121"/>
    </location>
</feature>